<evidence type="ECO:0000313" key="1">
    <source>
        <dbReference type="EMBL" id="GBL81708.1"/>
    </source>
</evidence>
<reference evidence="1 2" key="1">
    <citation type="journal article" date="2019" name="Sci. Rep.">
        <title>Orb-weaving spider Araneus ventricosus genome elucidates the spidroin gene catalogue.</title>
        <authorList>
            <person name="Kono N."/>
            <person name="Nakamura H."/>
            <person name="Ohtoshi R."/>
            <person name="Moran D.A.P."/>
            <person name="Shinohara A."/>
            <person name="Yoshida Y."/>
            <person name="Fujiwara M."/>
            <person name="Mori M."/>
            <person name="Tomita M."/>
            <person name="Arakawa K."/>
        </authorList>
    </citation>
    <scope>NUCLEOTIDE SEQUENCE [LARGE SCALE GENOMIC DNA]</scope>
</reference>
<comment type="caution">
    <text evidence="1">The sequence shown here is derived from an EMBL/GenBank/DDBJ whole genome shotgun (WGS) entry which is preliminary data.</text>
</comment>
<proteinExistence type="predicted"/>
<protein>
    <submittedName>
        <fullName evidence="1">Uncharacterized protein</fullName>
    </submittedName>
</protein>
<evidence type="ECO:0000313" key="2">
    <source>
        <dbReference type="Proteomes" id="UP000499080"/>
    </source>
</evidence>
<accession>A0A4Y2APL7</accession>
<dbReference type="EMBL" id="BGPR01000026">
    <property type="protein sequence ID" value="GBL81708.1"/>
    <property type="molecule type" value="Genomic_DNA"/>
</dbReference>
<dbReference type="AlphaFoldDB" id="A0A4Y2APL7"/>
<organism evidence="1 2">
    <name type="scientific">Araneus ventricosus</name>
    <name type="common">Orbweaver spider</name>
    <name type="synonym">Epeira ventricosa</name>
    <dbReference type="NCBI Taxonomy" id="182803"/>
    <lineage>
        <taxon>Eukaryota</taxon>
        <taxon>Metazoa</taxon>
        <taxon>Ecdysozoa</taxon>
        <taxon>Arthropoda</taxon>
        <taxon>Chelicerata</taxon>
        <taxon>Arachnida</taxon>
        <taxon>Araneae</taxon>
        <taxon>Araneomorphae</taxon>
        <taxon>Entelegynae</taxon>
        <taxon>Araneoidea</taxon>
        <taxon>Araneidae</taxon>
        <taxon>Araneus</taxon>
    </lineage>
</organism>
<dbReference type="Proteomes" id="UP000499080">
    <property type="component" value="Unassembled WGS sequence"/>
</dbReference>
<gene>
    <name evidence="1" type="ORF">AVEN_93485_1</name>
</gene>
<sequence length="126" mass="14587">MSSEGYFTSSSWLRAARSRINRTTGKTDQNEHFHHFLLLPSETHHPGYYLLERLAFRNCYYEMSSKGYFRLSSWLRAADQGINEDSRKKDQETNISASFSFLPSEDTPSLEVLSFRTTGHSKETAH</sequence>
<name>A0A4Y2APL7_ARAVE</name>
<keyword evidence="2" id="KW-1185">Reference proteome</keyword>